<evidence type="ECO:0000313" key="7">
    <source>
        <dbReference type="Proteomes" id="UP000622448"/>
    </source>
</evidence>
<accession>A0ABR7BPD9</accession>
<dbReference type="Proteomes" id="UP000622448">
    <property type="component" value="Unassembled WGS sequence"/>
</dbReference>
<evidence type="ECO:0000256" key="4">
    <source>
        <dbReference type="ARBA" id="ARBA00022679"/>
    </source>
</evidence>
<dbReference type="PANTHER" id="PTHR43300">
    <property type="entry name" value="ACETYLTRANSFERASE"/>
    <property type="match status" value="1"/>
</dbReference>
<name>A0ABR7BPD9_9ACTN</name>
<evidence type="ECO:0000256" key="2">
    <source>
        <dbReference type="ARBA" id="ARBA00022519"/>
    </source>
</evidence>
<reference evidence="6 7" key="1">
    <citation type="submission" date="2020-08" db="EMBL/GenBank/DDBJ databases">
        <title>Genome public.</title>
        <authorList>
            <person name="Liu C."/>
            <person name="Sun Q."/>
        </authorList>
    </citation>
    <scope>NUCLEOTIDE SEQUENCE [LARGE SCALE GENOMIC DNA]</scope>
    <source>
        <strain evidence="6 7">NSJ-70</strain>
    </source>
</reference>
<dbReference type="EMBL" id="JACOOA010000001">
    <property type="protein sequence ID" value="MBC5583488.1"/>
    <property type="molecule type" value="Genomic_DNA"/>
</dbReference>
<dbReference type="InterPro" id="IPR009993">
    <property type="entry name" value="WecF"/>
</dbReference>
<evidence type="ECO:0000256" key="5">
    <source>
        <dbReference type="ARBA" id="ARBA00023136"/>
    </source>
</evidence>
<keyword evidence="4 6" id="KW-0808">Transferase</keyword>
<dbReference type="Pfam" id="PF00132">
    <property type="entry name" value="Hexapep"/>
    <property type="match status" value="1"/>
</dbReference>
<evidence type="ECO:0000313" key="6">
    <source>
        <dbReference type="EMBL" id="MBC5583488.1"/>
    </source>
</evidence>
<dbReference type="InterPro" id="IPR050179">
    <property type="entry name" value="Trans_hexapeptide_repeat"/>
</dbReference>
<dbReference type="SUPFAM" id="SSF51161">
    <property type="entry name" value="Trimeric LpxA-like enzymes"/>
    <property type="match status" value="1"/>
</dbReference>
<dbReference type="Pfam" id="PF07429">
    <property type="entry name" value="Glyco_transf_56"/>
    <property type="match status" value="1"/>
</dbReference>
<dbReference type="GO" id="GO:0102031">
    <property type="term" value="F:4-acetamido-4,6-dideoxy-D-galactose transferase activity"/>
    <property type="evidence" value="ECO:0007669"/>
    <property type="project" value="UniProtKB-EC"/>
</dbReference>
<gene>
    <name evidence="6" type="ORF">H8S61_04675</name>
</gene>
<dbReference type="InterPro" id="IPR001451">
    <property type="entry name" value="Hexapep"/>
</dbReference>
<comment type="caution">
    <text evidence="6">The sequence shown here is derived from an EMBL/GenBank/DDBJ whole genome shotgun (WGS) entry which is preliminary data.</text>
</comment>
<keyword evidence="3 6" id="KW-0328">Glycosyltransferase</keyword>
<proteinExistence type="predicted"/>
<evidence type="ECO:0000256" key="3">
    <source>
        <dbReference type="ARBA" id="ARBA00022676"/>
    </source>
</evidence>
<dbReference type="EC" id="2.4.1.325" evidence="6"/>
<keyword evidence="7" id="KW-1185">Reference proteome</keyword>
<dbReference type="Gene3D" id="2.160.10.10">
    <property type="entry name" value="Hexapeptide repeat proteins"/>
    <property type="match status" value="1"/>
</dbReference>
<keyword evidence="5" id="KW-0472">Membrane</keyword>
<evidence type="ECO:0000256" key="1">
    <source>
        <dbReference type="ARBA" id="ARBA00022475"/>
    </source>
</evidence>
<protein>
    <submittedName>
        <fullName evidence="6">TDP-N-acetylfucosamine:lipid II N-acetylfucosaminyltransferase</fullName>
        <ecNumber evidence="6">2.4.1.325</ecNumber>
    </submittedName>
</protein>
<keyword evidence="1" id="KW-1003">Cell membrane</keyword>
<dbReference type="InterPro" id="IPR011004">
    <property type="entry name" value="Trimer_LpxA-like_sf"/>
</dbReference>
<organism evidence="6 7">
    <name type="scientific">Eggerthella hominis</name>
    <dbReference type="NCBI Taxonomy" id="2763043"/>
    <lineage>
        <taxon>Bacteria</taxon>
        <taxon>Bacillati</taxon>
        <taxon>Actinomycetota</taxon>
        <taxon>Coriobacteriia</taxon>
        <taxon>Eggerthellales</taxon>
        <taxon>Eggerthellaceae</taxon>
        <taxon>Eggerthella</taxon>
    </lineage>
</organism>
<sequence length="610" mass="69538">MKYLHIIPPSIRMMTTYVNFIEDNFAEADQHDFVSIRPIPNGEAELFDADNRFGLSGDGVKKLKNLRKLIKEYDHVIWYSFIVPHRYALFLAVHPRVRKKSTWIVWGMDLHNWQIKGGSLSARVKNWAHRAARRGFNTVVCLEEDDRTKYLRELNAHGVCVRANLPMSKESFRELEGMRIAGDRGTGKTFIQVEHNSHSFNNHLSILDSLAAVDCEDFEYYLPLAYGTADDWEGNPSDYRDLVVERSEELFESRSHVLYSMMPTDAYTRFLWNMDIAIFGSERQNGLGNILRLLYVGNKVFLPRANPTYKRLKDLGYEVFATDDIAYMSTEEFLEKPSKKAVSDVCDWIMESYYPDNLAHMWRHVFKVMNREETVEEYDARAHQGGMVVRRPEPFESTPKFKEGTLNLKPYIWKGHHRGTCGHVYIVGSGESAYRMTNTAMHLRQGMYVKGFICESDELENALDAVYYEGSLHSHFPFTETDRFILAGATPEAREYAYNALVEQEANLESFIANSAMLGKDVEVDDASLVSQGSFVNSGTRIGKGVYIGHDVVIGLNCSIGDWCIVEDGVYLGDGVCLEPRCVLRAKSAVESRCVLESGTCVPFSEIVSF</sequence>
<dbReference type="RefSeq" id="WP_186938101.1">
    <property type="nucleotide sequence ID" value="NZ_JACOOA010000001.1"/>
</dbReference>
<keyword evidence="2" id="KW-0997">Cell inner membrane</keyword>